<evidence type="ECO:0000259" key="2">
    <source>
        <dbReference type="Pfam" id="PF07859"/>
    </source>
</evidence>
<accession>A0AAD4CJ72</accession>
<dbReference type="Pfam" id="PF07859">
    <property type="entry name" value="Abhydrolase_3"/>
    <property type="match status" value="1"/>
</dbReference>
<dbReference type="AlphaFoldDB" id="A0AAD4CJ72"/>
<evidence type="ECO:0000256" key="1">
    <source>
        <dbReference type="ARBA" id="ARBA00022801"/>
    </source>
</evidence>
<evidence type="ECO:0000313" key="4">
    <source>
        <dbReference type="Proteomes" id="UP001194746"/>
    </source>
</evidence>
<protein>
    <recommendedName>
        <fullName evidence="2">Alpha/beta hydrolase fold-3 domain-containing protein</fullName>
    </recommendedName>
</protein>
<dbReference type="EMBL" id="VCAU01000075">
    <property type="protein sequence ID" value="KAF9886577.1"/>
    <property type="molecule type" value="Genomic_DNA"/>
</dbReference>
<reference evidence="3" key="2">
    <citation type="submission" date="2020-02" db="EMBL/GenBank/DDBJ databases">
        <authorList>
            <person name="Gilchrist C.L.M."/>
            <person name="Chooi Y.-H."/>
        </authorList>
    </citation>
    <scope>NUCLEOTIDE SEQUENCE</scope>
    <source>
        <strain evidence="3">MST-FP2251</strain>
    </source>
</reference>
<dbReference type="InterPro" id="IPR029058">
    <property type="entry name" value="AB_hydrolase_fold"/>
</dbReference>
<dbReference type="InterPro" id="IPR050300">
    <property type="entry name" value="GDXG_lipolytic_enzyme"/>
</dbReference>
<feature type="domain" description="Alpha/beta hydrolase fold-3" evidence="2">
    <location>
        <begin position="99"/>
        <end position="311"/>
    </location>
</feature>
<keyword evidence="1" id="KW-0378">Hydrolase</keyword>
<comment type="caution">
    <text evidence="3">The sequence shown here is derived from an EMBL/GenBank/DDBJ whole genome shotgun (WGS) entry which is preliminary data.</text>
</comment>
<evidence type="ECO:0000313" key="3">
    <source>
        <dbReference type="EMBL" id="KAF9886577.1"/>
    </source>
</evidence>
<dbReference type="PANTHER" id="PTHR48081">
    <property type="entry name" value="AB HYDROLASE SUPERFAMILY PROTEIN C4A8.06C"/>
    <property type="match status" value="1"/>
</dbReference>
<reference evidence="3" key="1">
    <citation type="journal article" date="2019" name="Beilstein J. Org. Chem.">
        <title>Nanangenines: drimane sesquiterpenoids as the dominant metabolite cohort of a novel Australian fungus, Aspergillus nanangensis.</title>
        <authorList>
            <person name="Lacey H.J."/>
            <person name="Gilchrist C.L.M."/>
            <person name="Crombie A."/>
            <person name="Kalaitzis J.A."/>
            <person name="Vuong D."/>
            <person name="Rutledge P.J."/>
            <person name="Turner P."/>
            <person name="Pitt J.I."/>
            <person name="Lacey E."/>
            <person name="Chooi Y.H."/>
            <person name="Piggott A.M."/>
        </authorList>
    </citation>
    <scope>NUCLEOTIDE SEQUENCE</scope>
    <source>
        <strain evidence="3">MST-FP2251</strain>
    </source>
</reference>
<dbReference type="GO" id="GO:0016787">
    <property type="term" value="F:hydrolase activity"/>
    <property type="evidence" value="ECO:0007669"/>
    <property type="project" value="UniProtKB-KW"/>
</dbReference>
<sequence length="352" mass="39051">MMEPSRSQYASLGDVHSDFAPFIPSLNKIFKRIWTPDDVNQLRCNFQSSRSQISGVPTEGFEITHRMISISDGASIELRIYRPTIAAHGQDNSRRPLLFVAHGGGWVVGDHESEGPMSRLICVKNQAVVVSVLFRRAPESQFPIPFNDVYDAYKWTVNHADELGFNPRMIILGGSSAGANLVAGLALKLREEKALTGVVVGQLLNIPVLCHPDFFPHEKHELCSYDQNAQSPTVNGERMRWFWDQYYPHPTASMFASPLLARNFEGLPATLIQVAGMDPLRDEGLAYAEELKSAGIPVDVRIYPGVPHGFTFASQLDFTTQYFQTMVSWTSKILDGKSGSPTSCGLACNYQP</sequence>
<dbReference type="Proteomes" id="UP001194746">
    <property type="component" value="Unassembled WGS sequence"/>
</dbReference>
<proteinExistence type="predicted"/>
<dbReference type="SUPFAM" id="SSF53474">
    <property type="entry name" value="alpha/beta-Hydrolases"/>
    <property type="match status" value="1"/>
</dbReference>
<dbReference type="InterPro" id="IPR013094">
    <property type="entry name" value="AB_hydrolase_3"/>
</dbReference>
<gene>
    <name evidence="3" type="ORF">FE257_011349</name>
</gene>
<dbReference type="PANTHER" id="PTHR48081:SF8">
    <property type="entry name" value="ALPHA_BETA HYDROLASE FOLD-3 DOMAIN-CONTAINING PROTEIN-RELATED"/>
    <property type="match status" value="1"/>
</dbReference>
<organism evidence="3 4">
    <name type="scientific">Aspergillus nanangensis</name>
    <dbReference type="NCBI Taxonomy" id="2582783"/>
    <lineage>
        <taxon>Eukaryota</taxon>
        <taxon>Fungi</taxon>
        <taxon>Dikarya</taxon>
        <taxon>Ascomycota</taxon>
        <taxon>Pezizomycotina</taxon>
        <taxon>Eurotiomycetes</taxon>
        <taxon>Eurotiomycetidae</taxon>
        <taxon>Eurotiales</taxon>
        <taxon>Aspergillaceae</taxon>
        <taxon>Aspergillus</taxon>
        <taxon>Aspergillus subgen. Circumdati</taxon>
    </lineage>
</organism>
<name>A0AAD4CJ72_ASPNN</name>
<keyword evidence="4" id="KW-1185">Reference proteome</keyword>
<dbReference type="Gene3D" id="3.40.50.1820">
    <property type="entry name" value="alpha/beta hydrolase"/>
    <property type="match status" value="1"/>
</dbReference>